<evidence type="ECO:0000313" key="3">
    <source>
        <dbReference type="Proteomes" id="UP000187209"/>
    </source>
</evidence>
<dbReference type="Gene3D" id="3.40.50.1820">
    <property type="entry name" value="alpha/beta hydrolase"/>
    <property type="match status" value="1"/>
</dbReference>
<dbReference type="AlphaFoldDB" id="A0A1R2AVC0"/>
<evidence type="ECO:0000313" key="2">
    <source>
        <dbReference type="EMBL" id="OMJ68395.1"/>
    </source>
</evidence>
<name>A0A1R2AVC0_9CILI</name>
<protein>
    <recommendedName>
        <fullName evidence="1">Serine aminopeptidase S33 domain-containing protein</fullName>
    </recommendedName>
</protein>
<dbReference type="PANTHER" id="PTHR11614">
    <property type="entry name" value="PHOSPHOLIPASE-RELATED"/>
    <property type="match status" value="1"/>
</dbReference>
<feature type="domain" description="Serine aminopeptidase S33" evidence="1">
    <location>
        <begin position="45"/>
        <end position="280"/>
    </location>
</feature>
<dbReference type="InterPro" id="IPR000073">
    <property type="entry name" value="AB_hydrolase_1"/>
</dbReference>
<proteinExistence type="predicted"/>
<dbReference type="OrthoDB" id="407812at2759"/>
<dbReference type="Proteomes" id="UP000187209">
    <property type="component" value="Unassembled WGS sequence"/>
</dbReference>
<dbReference type="SUPFAM" id="SSF53474">
    <property type="entry name" value="alpha/beta-Hydrolases"/>
    <property type="match status" value="1"/>
</dbReference>
<accession>A0A1R2AVC0</accession>
<dbReference type="InterPro" id="IPR051044">
    <property type="entry name" value="MAG_DAG_Lipase"/>
</dbReference>
<organism evidence="2 3">
    <name type="scientific">Stentor coeruleus</name>
    <dbReference type="NCBI Taxonomy" id="5963"/>
    <lineage>
        <taxon>Eukaryota</taxon>
        <taxon>Sar</taxon>
        <taxon>Alveolata</taxon>
        <taxon>Ciliophora</taxon>
        <taxon>Postciliodesmatophora</taxon>
        <taxon>Heterotrichea</taxon>
        <taxon>Heterotrichida</taxon>
        <taxon>Stentoridae</taxon>
        <taxon>Stentor</taxon>
    </lineage>
</organism>
<sequence length="304" mass="34551">MSEWWTPYIGKVQNAGVFFPEENWLALTSVNGLKLMTYRFHRDIPKALIFMFHGMFGESNEASHVAKILYNDGYTVLCMDQEGHGKSEGKKGLIKSYNNMAHDSKKFIHKARKFYPDNTPVFLIGLSMGGTITAMLALLKPEIINGILLFAPALGVQPDFEPFLRKIVRCLNCCCGCLKLKKFDGSLSTRNADYVKFFEVNPYTYTGKMSVRTAVSTLDGLDAVQAQVNDITVPVVLIQGGSDKIVSAEMNQNFINNCKSRDAEYWFYENMYHDVFHEPEFDEIMDKCMNWIDRRLPQNDAAVI</sequence>
<dbReference type="InterPro" id="IPR022742">
    <property type="entry name" value="Hydrolase_4"/>
</dbReference>
<dbReference type="InterPro" id="IPR029058">
    <property type="entry name" value="AB_hydrolase_fold"/>
</dbReference>
<dbReference type="EMBL" id="MPUH01001337">
    <property type="protein sequence ID" value="OMJ68395.1"/>
    <property type="molecule type" value="Genomic_DNA"/>
</dbReference>
<keyword evidence="3" id="KW-1185">Reference proteome</keyword>
<evidence type="ECO:0000259" key="1">
    <source>
        <dbReference type="Pfam" id="PF12146"/>
    </source>
</evidence>
<comment type="caution">
    <text evidence="2">The sequence shown here is derived from an EMBL/GenBank/DDBJ whole genome shotgun (WGS) entry which is preliminary data.</text>
</comment>
<dbReference type="Pfam" id="PF12146">
    <property type="entry name" value="Hydrolase_4"/>
    <property type="match status" value="1"/>
</dbReference>
<gene>
    <name evidence="2" type="ORF">SteCoe_34164</name>
</gene>
<reference evidence="2 3" key="1">
    <citation type="submission" date="2016-11" db="EMBL/GenBank/DDBJ databases">
        <title>The macronuclear genome of Stentor coeruleus: a giant cell with tiny introns.</title>
        <authorList>
            <person name="Slabodnick M."/>
            <person name="Ruby J.G."/>
            <person name="Reiff S.B."/>
            <person name="Swart E.C."/>
            <person name="Gosai S."/>
            <person name="Prabakaran S."/>
            <person name="Witkowska E."/>
            <person name="Larue G.E."/>
            <person name="Fisher S."/>
            <person name="Freeman R.M."/>
            <person name="Gunawardena J."/>
            <person name="Chu W."/>
            <person name="Stover N.A."/>
            <person name="Gregory B.D."/>
            <person name="Nowacki M."/>
            <person name="Derisi J."/>
            <person name="Roy S.W."/>
            <person name="Marshall W.F."/>
            <person name="Sood P."/>
        </authorList>
    </citation>
    <scope>NUCLEOTIDE SEQUENCE [LARGE SCALE GENOMIC DNA]</scope>
    <source>
        <strain evidence="2">WM001</strain>
    </source>
</reference>
<dbReference type="PRINTS" id="PR00111">
    <property type="entry name" value="ABHYDROLASE"/>
</dbReference>